<evidence type="ECO:0000313" key="1">
    <source>
        <dbReference type="EMBL" id="SPC22470.1"/>
    </source>
</evidence>
<organism evidence="1 2">
    <name type="scientific">Cupriavidus taiwanensis</name>
    <dbReference type="NCBI Taxonomy" id="164546"/>
    <lineage>
        <taxon>Bacteria</taxon>
        <taxon>Pseudomonadati</taxon>
        <taxon>Pseudomonadota</taxon>
        <taxon>Betaproteobacteria</taxon>
        <taxon>Burkholderiales</taxon>
        <taxon>Burkholderiaceae</taxon>
        <taxon>Cupriavidus</taxon>
    </lineage>
</organism>
<dbReference type="AlphaFoldDB" id="A0A7Z7JCH0"/>
<gene>
    <name evidence="1" type="ORF">CBM2594_B30320</name>
</gene>
<sequence length="60" mass="6777">MVADPLRRNRKQGGRVLDGYRRPVPASAGRCRRGACYTLTVRTFSVSTERTVRSYSPALY</sequence>
<dbReference type="Proteomes" id="UP000257139">
    <property type="component" value="Chromosome CBM2594_b"/>
</dbReference>
<evidence type="ECO:0000313" key="2">
    <source>
        <dbReference type="Proteomes" id="UP000257139"/>
    </source>
</evidence>
<accession>A0A7Z7JCH0</accession>
<protein>
    <submittedName>
        <fullName evidence="1">Uncharacterized protein</fullName>
    </submittedName>
</protein>
<reference evidence="1 2" key="1">
    <citation type="submission" date="2018-01" db="EMBL/GenBank/DDBJ databases">
        <authorList>
            <person name="Clerissi C."/>
        </authorList>
    </citation>
    <scope>NUCLEOTIDE SEQUENCE [LARGE SCALE GENOMIC DNA]</scope>
    <source>
        <strain evidence="1">Cupriavidus taiwanensis STM 6021</strain>
    </source>
</reference>
<dbReference type="EMBL" id="LT978514">
    <property type="protein sequence ID" value="SPC22470.1"/>
    <property type="molecule type" value="Genomic_DNA"/>
</dbReference>
<name>A0A7Z7JCH0_9BURK</name>
<proteinExistence type="predicted"/>